<dbReference type="PANTHER" id="PTHR33053:SF9">
    <property type="entry name" value="AGAP000105-PA"/>
    <property type="match status" value="1"/>
</dbReference>
<evidence type="ECO:0000313" key="2">
    <source>
        <dbReference type="Proteomes" id="UP000000311"/>
    </source>
</evidence>
<dbReference type="Proteomes" id="UP000000311">
    <property type="component" value="Unassembled WGS sequence"/>
</dbReference>
<dbReference type="InParanoid" id="E2AX95"/>
<proteinExistence type="predicted"/>
<keyword evidence="2" id="KW-1185">Reference proteome</keyword>
<feature type="non-terminal residue" evidence="1">
    <location>
        <position position="1"/>
    </location>
</feature>
<dbReference type="OrthoDB" id="7549170at2759"/>
<organism evidence="2">
    <name type="scientific">Camponotus floridanus</name>
    <name type="common">Florida carpenter ant</name>
    <dbReference type="NCBI Taxonomy" id="104421"/>
    <lineage>
        <taxon>Eukaryota</taxon>
        <taxon>Metazoa</taxon>
        <taxon>Ecdysozoa</taxon>
        <taxon>Arthropoda</taxon>
        <taxon>Hexapoda</taxon>
        <taxon>Insecta</taxon>
        <taxon>Pterygota</taxon>
        <taxon>Neoptera</taxon>
        <taxon>Endopterygota</taxon>
        <taxon>Hymenoptera</taxon>
        <taxon>Apocrita</taxon>
        <taxon>Aculeata</taxon>
        <taxon>Formicoidea</taxon>
        <taxon>Formicidae</taxon>
        <taxon>Formicinae</taxon>
        <taxon>Camponotus</taxon>
    </lineage>
</organism>
<reference evidence="1 2" key="1">
    <citation type="journal article" date="2010" name="Science">
        <title>Genomic comparison of the ants Camponotus floridanus and Harpegnathos saltator.</title>
        <authorList>
            <person name="Bonasio R."/>
            <person name="Zhang G."/>
            <person name="Ye C."/>
            <person name="Mutti N.S."/>
            <person name="Fang X."/>
            <person name="Qin N."/>
            <person name="Donahue G."/>
            <person name="Yang P."/>
            <person name="Li Q."/>
            <person name="Li C."/>
            <person name="Zhang P."/>
            <person name="Huang Z."/>
            <person name="Berger S.L."/>
            <person name="Reinberg D."/>
            <person name="Wang J."/>
            <person name="Liebig J."/>
        </authorList>
    </citation>
    <scope>NUCLEOTIDE SEQUENCE [LARGE SCALE GENOMIC DNA]</scope>
    <source>
        <strain evidence="2">C129</strain>
    </source>
</reference>
<evidence type="ECO:0008006" key="3">
    <source>
        <dbReference type="Google" id="ProtNLM"/>
    </source>
</evidence>
<feature type="non-terminal residue" evidence="1">
    <location>
        <position position="662"/>
    </location>
</feature>
<dbReference type="EMBL" id="GL443527">
    <property type="protein sequence ID" value="EFN61944.1"/>
    <property type="molecule type" value="Genomic_DNA"/>
</dbReference>
<evidence type="ECO:0000313" key="1">
    <source>
        <dbReference type="EMBL" id="EFN61944.1"/>
    </source>
</evidence>
<gene>
    <name evidence="1" type="ORF">EAG_02591</name>
</gene>
<dbReference type="AlphaFoldDB" id="E2AX95"/>
<dbReference type="PANTHER" id="PTHR33053">
    <property type="entry name" value="PROTEIN, PUTATIVE-RELATED"/>
    <property type="match status" value="1"/>
</dbReference>
<dbReference type="OMA" id="ERICKRT"/>
<protein>
    <recommendedName>
        <fullName evidence="3">DUF4218 domain-containing protein</fullName>
    </recommendedName>
</protein>
<sequence length="662" mass="76403">NNNSHNNLSSNNDTNIDVNDLCNNDINISYSNDDINVPCNNDLNILYSNDELSNNDVELLNLRYNDKTIKNNTLTSKLATWAIKENVKLSALKTLLPIIRKIPGCNNIPKDPRTLVKTPSKVNVTPLGHGTYFYFGIEKTLNLFCKNHKINISQNEEFLLAVNVDGLPLSKSSNSSLWPILCSIKSIKILMKEVFLVALYHGPEKPKSANDFLKDFVNECINLSTNGLLINSFKYKFRILMLICDSPAKSYVLAIKNHTGHFSCTKCDEEGDMINRVLCFPETERICKRTDNLFRTYAQPEHHIGTSRLLDIPNFNVIDNVPIDYMHNLLLGGMKRLLCHKRFGWIYGKQPYKLRARDVNKISENLLKLKRYIPYEFCRKTRSILECKRYKATEFRLFLLYTGPIVLKQVLSSKVYNNFITLSLASCIMISQEYSRFENNILYANNLMKHFICQSIKIYGPDFVSHNIHNFLHLSDCVKLYGSLDNFSAFPFENYMQKLKTKIRKSALPLEQVINRVFEESNITTQHVFSNITSNDSSIKLLIEHFNGPLTNNCTSPQYRKIQTNNYCLDISKVADRCVELKNNIIVEIKNFASCENCICLLGYTYTKQDNFYLKPCSSSLFNIQYIKKDSNLLQVWNINFIKRKLVVLPYKNNLISFPLLH</sequence>
<accession>E2AX95</accession>
<name>E2AX95_CAMFO</name>